<protein>
    <submittedName>
        <fullName evidence="3">Pyridoxamine 5'-phosphate oxidase family protein</fullName>
    </submittedName>
</protein>
<dbReference type="PANTHER" id="PTHR35176:SF6">
    <property type="entry name" value="HEME OXYGENASE HI_0854-RELATED"/>
    <property type="match status" value="1"/>
</dbReference>
<dbReference type="InterPro" id="IPR012349">
    <property type="entry name" value="Split_barrel_FMN-bd"/>
</dbReference>
<dbReference type="Pfam" id="PF01243">
    <property type="entry name" value="PNPOx_N"/>
    <property type="match status" value="1"/>
</dbReference>
<feature type="domain" description="Pyridoxamine 5'-phosphate oxidase N-terminal" evidence="2">
    <location>
        <begin position="19"/>
        <end position="149"/>
    </location>
</feature>
<accession>A0ABW1ZXM4</accession>
<dbReference type="InterPro" id="IPR011576">
    <property type="entry name" value="Pyridox_Oxase_N"/>
</dbReference>
<dbReference type="SUPFAM" id="SSF50475">
    <property type="entry name" value="FMN-binding split barrel"/>
    <property type="match status" value="1"/>
</dbReference>
<dbReference type="Proteomes" id="UP001596422">
    <property type="component" value="Unassembled WGS sequence"/>
</dbReference>
<dbReference type="EMBL" id="JBHSWE010000001">
    <property type="protein sequence ID" value="MFC6669919.1"/>
    <property type="molecule type" value="Genomic_DNA"/>
</dbReference>
<evidence type="ECO:0000259" key="2">
    <source>
        <dbReference type="Pfam" id="PF01243"/>
    </source>
</evidence>
<sequence length="161" mass="17817">MENKGPVLSSADDDPALIAEVQDFIASRKLLFLASLTPGGRSHASTAPFLVVDGRFYLFLSDLSEHAVNLKTNPHASLMLAADEADTRQPFARLRLSFDVEAALIGRDDPRWTPLLERIGERFGSVIDQLRTLADFNLFELVPANGRYVKGFGKAYRIGRL</sequence>
<name>A0ABW1ZXM4_9GAMM</name>
<dbReference type="RefSeq" id="WP_379908441.1">
    <property type="nucleotide sequence ID" value="NZ_JBHSWE010000001.1"/>
</dbReference>
<dbReference type="InterPro" id="IPR014419">
    <property type="entry name" value="HutZ"/>
</dbReference>
<evidence type="ECO:0000313" key="4">
    <source>
        <dbReference type="Proteomes" id="UP001596422"/>
    </source>
</evidence>
<keyword evidence="4" id="KW-1185">Reference proteome</keyword>
<evidence type="ECO:0000313" key="3">
    <source>
        <dbReference type="EMBL" id="MFC6669919.1"/>
    </source>
</evidence>
<dbReference type="InterPro" id="IPR052019">
    <property type="entry name" value="F420H2_bilvrd_red/Heme_oxyg"/>
</dbReference>
<reference evidence="4" key="1">
    <citation type="journal article" date="2019" name="Int. J. Syst. Evol. Microbiol.">
        <title>The Global Catalogue of Microorganisms (GCM) 10K type strain sequencing project: providing services to taxonomists for standard genome sequencing and annotation.</title>
        <authorList>
            <consortium name="The Broad Institute Genomics Platform"/>
            <consortium name="The Broad Institute Genome Sequencing Center for Infectious Disease"/>
            <person name="Wu L."/>
            <person name="Ma J."/>
        </authorList>
    </citation>
    <scope>NUCLEOTIDE SEQUENCE [LARGE SCALE GENOMIC DNA]</scope>
    <source>
        <strain evidence="4">NBRC 111756</strain>
    </source>
</reference>
<comment type="caution">
    <text evidence="3">The sequence shown here is derived from an EMBL/GenBank/DDBJ whole genome shotgun (WGS) entry which is preliminary data.</text>
</comment>
<dbReference type="PIRSF" id="PIRSF004633">
    <property type="entry name" value="UCP_PLP_oxd"/>
    <property type="match status" value="1"/>
</dbReference>
<keyword evidence="1" id="KW-0560">Oxidoreductase</keyword>
<gene>
    <name evidence="3" type="ORF">ACFQDL_07340</name>
</gene>
<organism evidence="3 4">
    <name type="scientific">Marinobacterium aestuariivivens</name>
    <dbReference type="NCBI Taxonomy" id="1698799"/>
    <lineage>
        <taxon>Bacteria</taxon>
        <taxon>Pseudomonadati</taxon>
        <taxon>Pseudomonadota</taxon>
        <taxon>Gammaproteobacteria</taxon>
        <taxon>Oceanospirillales</taxon>
        <taxon>Oceanospirillaceae</taxon>
        <taxon>Marinobacterium</taxon>
    </lineage>
</organism>
<proteinExistence type="predicted"/>
<dbReference type="Gene3D" id="2.30.110.10">
    <property type="entry name" value="Electron Transport, Fmn-binding Protein, Chain A"/>
    <property type="match status" value="1"/>
</dbReference>
<dbReference type="PANTHER" id="PTHR35176">
    <property type="entry name" value="HEME OXYGENASE HI_0854-RELATED"/>
    <property type="match status" value="1"/>
</dbReference>
<evidence type="ECO:0000256" key="1">
    <source>
        <dbReference type="ARBA" id="ARBA00023002"/>
    </source>
</evidence>